<reference evidence="4 5" key="1">
    <citation type="submission" date="2017-04" db="EMBL/GenBank/DDBJ databases">
        <authorList>
            <person name="Afonso C.L."/>
            <person name="Miller P.J."/>
            <person name="Scott M.A."/>
            <person name="Spackman E."/>
            <person name="Goraichik I."/>
            <person name="Dimitrov K.M."/>
            <person name="Suarez D.L."/>
            <person name="Swayne D.E."/>
        </authorList>
    </citation>
    <scope>NUCLEOTIDE SEQUENCE [LARGE SCALE GENOMIC DNA]</scope>
    <source>
        <strain evidence="4 5">DSM 43828</strain>
    </source>
</reference>
<organism evidence="4 5">
    <name type="scientific">Kibdelosporangium aridum</name>
    <dbReference type="NCBI Taxonomy" id="2030"/>
    <lineage>
        <taxon>Bacteria</taxon>
        <taxon>Bacillati</taxon>
        <taxon>Actinomycetota</taxon>
        <taxon>Actinomycetes</taxon>
        <taxon>Pseudonocardiales</taxon>
        <taxon>Pseudonocardiaceae</taxon>
        <taxon>Kibdelosporangium</taxon>
    </lineage>
</organism>
<evidence type="ECO:0000259" key="3">
    <source>
        <dbReference type="Pfam" id="PF03372"/>
    </source>
</evidence>
<dbReference type="AlphaFoldDB" id="A0A1W2FVE5"/>
<dbReference type="GO" id="GO:0003824">
    <property type="term" value="F:catalytic activity"/>
    <property type="evidence" value="ECO:0007669"/>
    <property type="project" value="InterPro"/>
</dbReference>
<dbReference type="InterPro" id="IPR036691">
    <property type="entry name" value="Endo/exonu/phosph_ase_sf"/>
</dbReference>
<dbReference type="Gene3D" id="3.60.10.10">
    <property type="entry name" value="Endonuclease/exonuclease/phosphatase"/>
    <property type="match status" value="1"/>
</dbReference>
<dbReference type="PANTHER" id="PTHR42834:SF1">
    <property type="entry name" value="ENDONUCLEASE_EXONUCLEASE_PHOSPHATASE FAMILY PROTEIN (AFU_ORTHOLOGUE AFUA_3G09210)"/>
    <property type="match status" value="1"/>
</dbReference>
<feature type="domain" description="Endonuclease/exonuclease/phosphatase" evidence="3">
    <location>
        <begin position="301"/>
        <end position="606"/>
    </location>
</feature>
<sequence>MTGKRVFMAAVVAVLAGGAVVAPPAAATGLRIHDIQKPAHLSPLNGQSVTDVPGVVTALTSTGFWFEDPQRDNNPATSEGLFVRTGTQPTVATGDAVTVTGAVQEFRPNNIEANLTTTQIVNPAIRVVSSGNPLPVTVIGHDRRPPKSVIKEGTNGDVETSGTFDPAKNGLDFWESLEGMRLRLDDPVAVGPTSPFGEIPVLARDGAGAGERTRRGGIVVRPTDLNPERIMLDPTIAATPKVNVGDHFAGPVIGVLDYNFNNFKLVVTASPVRVADGPAKEITRASRRDELAIATLNSENLSATNPQADFDKLAAVIVHNLRSPDLINVEELQDNSGGADDGTVADDQTVARLTAAISAAGGPAYQWRAVFPQDKADGAWAEGNIRVGFLFRTDRGLNFVDRPGADATTPTAVTNVGGKPQLTLSPGRIDPNNPAFINNRKPLVGEFTWCGKRVFVIANHWISKGGVASRYPAEGASLASAWDVDQPLFGRYQPPALITENQRVAQATIVADFVRQIQAIDPDAYVVVAGDLNDFPWSPPLQALTSRTGMKDLPAHLPLPERYTYVLDGNSQVLDHILLSGSMFARPHDFDVVHVNSEFVEQTSDHDPTLVRVDMH</sequence>
<dbReference type="InterPro" id="IPR005135">
    <property type="entry name" value="Endo/exonuclease/phosphatase"/>
</dbReference>
<dbReference type="SUPFAM" id="SSF56219">
    <property type="entry name" value="DNase I-like"/>
    <property type="match status" value="1"/>
</dbReference>
<dbReference type="EMBL" id="FWXV01000012">
    <property type="protein sequence ID" value="SMD25712.1"/>
    <property type="molecule type" value="Genomic_DNA"/>
</dbReference>
<evidence type="ECO:0000313" key="4">
    <source>
        <dbReference type="EMBL" id="SMD25712.1"/>
    </source>
</evidence>
<evidence type="ECO:0000256" key="2">
    <source>
        <dbReference type="SAM" id="SignalP"/>
    </source>
</evidence>
<accession>A0A1W2FVE5</accession>
<keyword evidence="2" id="KW-0732">Signal</keyword>
<proteinExistence type="predicted"/>
<protein>
    <recommendedName>
        <fullName evidence="3">Endonuclease/exonuclease/phosphatase domain-containing protein</fullName>
    </recommendedName>
</protein>
<dbReference type="PANTHER" id="PTHR42834">
    <property type="entry name" value="ENDONUCLEASE/EXONUCLEASE/PHOSPHATASE FAMILY PROTEIN (AFU_ORTHOLOGUE AFUA_3G09210)"/>
    <property type="match status" value="1"/>
</dbReference>
<evidence type="ECO:0000313" key="5">
    <source>
        <dbReference type="Proteomes" id="UP000192674"/>
    </source>
</evidence>
<dbReference type="Pfam" id="PF03372">
    <property type="entry name" value="Exo_endo_phos"/>
    <property type="match status" value="1"/>
</dbReference>
<dbReference type="Proteomes" id="UP000192674">
    <property type="component" value="Unassembled WGS sequence"/>
</dbReference>
<evidence type="ECO:0000256" key="1">
    <source>
        <dbReference type="SAM" id="MobiDB-lite"/>
    </source>
</evidence>
<keyword evidence="5" id="KW-1185">Reference proteome</keyword>
<feature type="signal peptide" evidence="2">
    <location>
        <begin position="1"/>
        <end position="27"/>
    </location>
</feature>
<feature type="region of interest" description="Disordered" evidence="1">
    <location>
        <begin position="137"/>
        <end position="164"/>
    </location>
</feature>
<name>A0A1W2FVE5_KIBAR</name>
<gene>
    <name evidence="4" type="ORF">SAMN05661093_09293</name>
</gene>
<feature type="chain" id="PRO_5012280691" description="Endonuclease/exonuclease/phosphatase domain-containing protein" evidence="2">
    <location>
        <begin position="28"/>
        <end position="616"/>
    </location>
</feature>
<dbReference type="CDD" id="cd04486">
    <property type="entry name" value="YhcR_OBF_like"/>
    <property type="match status" value="1"/>
</dbReference>